<dbReference type="AlphaFoldDB" id="A0A1G5ABS5"/>
<sequence length="443" mass="49174">MTSNAKEIYKGKIKSIDGALRTIKSNDFIIAAMAGSEPIPLLEELHRIRDYGVRGCELSNCLPMKDYEFIKNPEYADTIFTAGWFYSPVMRKAHSTGNVSFAPQHLHNSFTKRLYARDDRRLVLLCTCASMDKHGYLSLSLGTTYERQAIEEGAYVIAVVNPNLPRTFGDTLVHISEIDIVVESSYELPTLPEVPINEKDRIIGNYIAEMVEDGSTIQLGIGGIPNAVAEALKIKKHLGIHTEMFTDGMVDLIQWGAVDNSHKTIYRGQTVATFALGSQRLYDFIDDNPSVVFRYGKWTNNPYIIGQNHKMVSINTSLEVDLFGQCASESIGPMQFSGTGGQTDTAVGAQNSPEGKSFIALYSTTTVKNEAGGRSTISKIVPMLKQGAAVSLSRNDVDYVVTEHGIVRLRGRSIKERVERLISIAHPDFRDELKFQAKQHGIW</sequence>
<dbReference type="Proteomes" id="UP000198636">
    <property type="component" value="Unassembled WGS sequence"/>
</dbReference>
<protein>
    <submittedName>
        <fullName evidence="5">Acyl-CoA hydrolase</fullName>
    </submittedName>
</protein>
<dbReference type="InterPro" id="IPR003702">
    <property type="entry name" value="ActCoA_hydro_N"/>
</dbReference>
<dbReference type="PANTHER" id="PTHR21432:SF20">
    <property type="entry name" value="ACETYL-COA HYDROLASE"/>
    <property type="match status" value="1"/>
</dbReference>
<keyword evidence="6" id="KW-1185">Reference proteome</keyword>
<dbReference type="RefSeq" id="WP_091538569.1">
    <property type="nucleotide sequence ID" value="NZ_FMUS01000001.1"/>
</dbReference>
<dbReference type="OrthoDB" id="9801795at2"/>
<dbReference type="InterPro" id="IPR046433">
    <property type="entry name" value="ActCoA_hydro"/>
</dbReference>
<accession>A0A1G5ABS5</accession>
<dbReference type="GO" id="GO:0008775">
    <property type="term" value="F:acetate CoA-transferase activity"/>
    <property type="evidence" value="ECO:0007669"/>
    <property type="project" value="InterPro"/>
</dbReference>
<dbReference type="Gene3D" id="3.40.1080.10">
    <property type="entry name" value="Glutaconate Coenzyme A-transferase"/>
    <property type="match status" value="1"/>
</dbReference>
<dbReference type="SUPFAM" id="SSF100950">
    <property type="entry name" value="NagB/RpiA/CoA transferase-like"/>
    <property type="match status" value="2"/>
</dbReference>
<dbReference type="Pfam" id="PF13336">
    <property type="entry name" value="AcetylCoA_hyd_C"/>
    <property type="match status" value="1"/>
</dbReference>
<gene>
    <name evidence="5" type="ORF">SAMN03080606_00040</name>
</gene>
<dbReference type="Gene3D" id="3.30.750.70">
    <property type="entry name" value="4-hydroxybutyrate coenzyme like domains"/>
    <property type="match status" value="1"/>
</dbReference>
<keyword evidence="2" id="KW-0808">Transferase</keyword>
<dbReference type="GO" id="GO:0016787">
    <property type="term" value="F:hydrolase activity"/>
    <property type="evidence" value="ECO:0007669"/>
    <property type="project" value="UniProtKB-KW"/>
</dbReference>
<dbReference type="EMBL" id="FMUS01000001">
    <property type="protein sequence ID" value="SCX75327.1"/>
    <property type="molecule type" value="Genomic_DNA"/>
</dbReference>
<dbReference type="PANTHER" id="PTHR21432">
    <property type="entry name" value="ACETYL-COA HYDROLASE-RELATED"/>
    <property type="match status" value="1"/>
</dbReference>
<keyword evidence="5" id="KW-0378">Hydrolase</keyword>
<evidence type="ECO:0000313" key="6">
    <source>
        <dbReference type="Proteomes" id="UP000198636"/>
    </source>
</evidence>
<dbReference type="InterPro" id="IPR037171">
    <property type="entry name" value="NagB/RpiA_transferase-like"/>
</dbReference>
<evidence type="ECO:0000256" key="1">
    <source>
        <dbReference type="ARBA" id="ARBA00009632"/>
    </source>
</evidence>
<evidence type="ECO:0000259" key="4">
    <source>
        <dbReference type="Pfam" id="PF13336"/>
    </source>
</evidence>
<dbReference type="InterPro" id="IPR038460">
    <property type="entry name" value="AcetylCoA_hyd_C_sf"/>
</dbReference>
<organism evidence="5 6">
    <name type="scientific">Alkaliphilus peptidifermentans DSM 18978</name>
    <dbReference type="NCBI Taxonomy" id="1120976"/>
    <lineage>
        <taxon>Bacteria</taxon>
        <taxon>Bacillati</taxon>
        <taxon>Bacillota</taxon>
        <taxon>Clostridia</taxon>
        <taxon>Peptostreptococcales</taxon>
        <taxon>Natronincolaceae</taxon>
        <taxon>Alkaliphilus</taxon>
    </lineage>
</organism>
<reference evidence="5 6" key="1">
    <citation type="submission" date="2016-10" db="EMBL/GenBank/DDBJ databases">
        <authorList>
            <person name="de Groot N.N."/>
        </authorList>
    </citation>
    <scope>NUCLEOTIDE SEQUENCE [LARGE SCALE GENOMIC DNA]</scope>
    <source>
        <strain evidence="5 6">DSM 18978</strain>
    </source>
</reference>
<comment type="similarity">
    <text evidence="1">Belongs to the acetyl-CoA hydrolase/transferase family.</text>
</comment>
<evidence type="ECO:0000313" key="5">
    <source>
        <dbReference type="EMBL" id="SCX75327.1"/>
    </source>
</evidence>
<dbReference type="Gene3D" id="3.40.1080.20">
    <property type="entry name" value="Acetyl-CoA hydrolase/transferase C-terminal domain"/>
    <property type="match status" value="1"/>
</dbReference>
<feature type="domain" description="Acetyl-CoA hydrolase/transferase N-terminal" evidence="3">
    <location>
        <begin position="84"/>
        <end position="184"/>
    </location>
</feature>
<dbReference type="GO" id="GO:0006083">
    <property type="term" value="P:acetate metabolic process"/>
    <property type="evidence" value="ECO:0007669"/>
    <property type="project" value="InterPro"/>
</dbReference>
<dbReference type="STRING" id="1120976.SAMN03080606_00040"/>
<evidence type="ECO:0000259" key="3">
    <source>
        <dbReference type="Pfam" id="PF02550"/>
    </source>
</evidence>
<name>A0A1G5ABS5_9FIRM</name>
<dbReference type="InterPro" id="IPR026888">
    <property type="entry name" value="AcetylCoA_hyd_C"/>
</dbReference>
<proteinExistence type="inferred from homology"/>
<feature type="domain" description="Acetyl-CoA hydrolase/transferase C-terminal" evidence="4">
    <location>
        <begin position="277"/>
        <end position="436"/>
    </location>
</feature>
<dbReference type="Pfam" id="PF02550">
    <property type="entry name" value="AcetylCoA_hydro"/>
    <property type="match status" value="1"/>
</dbReference>
<evidence type="ECO:0000256" key="2">
    <source>
        <dbReference type="ARBA" id="ARBA00022679"/>
    </source>
</evidence>